<keyword evidence="3" id="KW-1185">Reference proteome</keyword>
<dbReference type="AlphaFoldDB" id="A0A810MYX5"/>
<dbReference type="KEGG" id="pry:Prubr_21800"/>
<evidence type="ECO:0000256" key="1">
    <source>
        <dbReference type="SAM" id="MobiDB-lite"/>
    </source>
</evidence>
<sequence length="99" mass="10462">MRTSTRAPGAPTHRRTAGQRVGGDRQQELGTGEDPEVNFLVIRAQSVPHGGLGLGGRLPFGHGHLPSTEEATGIAYNLQGKNKITMHGLCGIPRSGGRR</sequence>
<evidence type="ECO:0000313" key="3">
    <source>
        <dbReference type="Proteomes" id="UP000680866"/>
    </source>
</evidence>
<dbReference type="EMBL" id="AP023359">
    <property type="protein sequence ID" value="BCJ65159.1"/>
    <property type="molecule type" value="Genomic_DNA"/>
</dbReference>
<proteinExistence type="predicted"/>
<accession>A0A810MYX5</accession>
<organism evidence="2 3">
    <name type="scientific">Polymorphospora rubra</name>
    <dbReference type="NCBI Taxonomy" id="338584"/>
    <lineage>
        <taxon>Bacteria</taxon>
        <taxon>Bacillati</taxon>
        <taxon>Actinomycetota</taxon>
        <taxon>Actinomycetes</taxon>
        <taxon>Micromonosporales</taxon>
        <taxon>Micromonosporaceae</taxon>
        <taxon>Polymorphospora</taxon>
    </lineage>
</organism>
<dbReference type="Proteomes" id="UP000680866">
    <property type="component" value="Chromosome"/>
</dbReference>
<reference evidence="2" key="1">
    <citation type="submission" date="2020-08" db="EMBL/GenBank/DDBJ databases">
        <title>Whole genome shotgun sequence of Polymorphospora rubra NBRC 101157.</title>
        <authorList>
            <person name="Komaki H."/>
            <person name="Tamura T."/>
        </authorList>
    </citation>
    <scope>NUCLEOTIDE SEQUENCE</scope>
    <source>
        <strain evidence="2">NBRC 101157</strain>
    </source>
</reference>
<evidence type="ECO:0000313" key="2">
    <source>
        <dbReference type="EMBL" id="BCJ65159.1"/>
    </source>
</evidence>
<gene>
    <name evidence="2" type="ORF">Prubr_21800</name>
</gene>
<name>A0A810MYX5_9ACTN</name>
<feature type="region of interest" description="Disordered" evidence="1">
    <location>
        <begin position="1"/>
        <end position="34"/>
    </location>
</feature>
<protein>
    <submittedName>
        <fullName evidence="2">Uncharacterized protein</fullName>
    </submittedName>
</protein>